<evidence type="ECO:0000256" key="1">
    <source>
        <dbReference type="SAM" id="MobiDB-lite"/>
    </source>
</evidence>
<feature type="compositionally biased region" description="Polar residues" evidence="1">
    <location>
        <begin position="63"/>
        <end position="80"/>
    </location>
</feature>
<dbReference type="EMBL" id="DF973414">
    <property type="protein sequence ID" value="GAU30062.1"/>
    <property type="molecule type" value="Genomic_DNA"/>
</dbReference>
<accession>A0A2Z6MZ36</accession>
<gene>
    <name evidence="2" type="ORF">TSUD_332310</name>
</gene>
<sequence>MKVDFSELLALRNDMISPLHASLRYHSEEFDYIFIVNTISPTVSLSNIREAHPWKNMSDMSMKLNSETSKEGSNQPTFSESIFDEGS</sequence>
<reference evidence="3" key="1">
    <citation type="journal article" date="2017" name="Front. Plant Sci.">
        <title>Climate Clever Clovers: New Paradigm to Reduce the Environmental Footprint of Ruminants by Breeding Low Methanogenic Forages Utilizing Haplotype Variation.</title>
        <authorList>
            <person name="Kaur P."/>
            <person name="Appels R."/>
            <person name="Bayer P.E."/>
            <person name="Keeble-Gagnere G."/>
            <person name="Wang J."/>
            <person name="Hirakawa H."/>
            <person name="Shirasawa K."/>
            <person name="Vercoe P."/>
            <person name="Stefanova K."/>
            <person name="Durmic Z."/>
            <person name="Nichols P."/>
            <person name="Revell C."/>
            <person name="Isobe S.N."/>
            <person name="Edwards D."/>
            <person name="Erskine W."/>
        </authorList>
    </citation>
    <scope>NUCLEOTIDE SEQUENCE [LARGE SCALE GENOMIC DNA]</scope>
    <source>
        <strain evidence="3">cv. Daliak</strain>
    </source>
</reference>
<dbReference type="Proteomes" id="UP000242715">
    <property type="component" value="Unassembled WGS sequence"/>
</dbReference>
<name>A0A2Z6MZ36_TRISU</name>
<feature type="region of interest" description="Disordered" evidence="1">
    <location>
        <begin position="62"/>
        <end position="87"/>
    </location>
</feature>
<dbReference type="AlphaFoldDB" id="A0A2Z6MZ36"/>
<evidence type="ECO:0000313" key="2">
    <source>
        <dbReference type="EMBL" id="GAU30062.1"/>
    </source>
</evidence>
<proteinExistence type="predicted"/>
<organism evidence="2 3">
    <name type="scientific">Trifolium subterraneum</name>
    <name type="common">Subterranean clover</name>
    <dbReference type="NCBI Taxonomy" id="3900"/>
    <lineage>
        <taxon>Eukaryota</taxon>
        <taxon>Viridiplantae</taxon>
        <taxon>Streptophyta</taxon>
        <taxon>Embryophyta</taxon>
        <taxon>Tracheophyta</taxon>
        <taxon>Spermatophyta</taxon>
        <taxon>Magnoliopsida</taxon>
        <taxon>eudicotyledons</taxon>
        <taxon>Gunneridae</taxon>
        <taxon>Pentapetalae</taxon>
        <taxon>rosids</taxon>
        <taxon>fabids</taxon>
        <taxon>Fabales</taxon>
        <taxon>Fabaceae</taxon>
        <taxon>Papilionoideae</taxon>
        <taxon>50 kb inversion clade</taxon>
        <taxon>NPAAA clade</taxon>
        <taxon>Hologalegina</taxon>
        <taxon>IRL clade</taxon>
        <taxon>Trifolieae</taxon>
        <taxon>Trifolium</taxon>
    </lineage>
</organism>
<evidence type="ECO:0000313" key="3">
    <source>
        <dbReference type="Proteomes" id="UP000242715"/>
    </source>
</evidence>
<protein>
    <submittedName>
        <fullName evidence="2">Uncharacterized protein</fullName>
    </submittedName>
</protein>
<keyword evidence="3" id="KW-1185">Reference proteome</keyword>